<protein>
    <submittedName>
        <fullName evidence="1">Uncharacterized protein</fullName>
    </submittedName>
</protein>
<keyword evidence="2" id="KW-1185">Reference proteome</keyword>
<feature type="non-terminal residue" evidence="1">
    <location>
        <position position="158"/>
    </location>
</feature>
<dbReference type="EMBL" id="JANEWF010000109">
    <property type="protein sequence ID" value="MDA8486917.1"/>
    <property type="molecule type" value="Genomic_DNA"/>
</dbReference>
<dbReference type="Proteomes" id="UP001211689">
    <property type="component" value="Unassembled WGS sequence"/>
</dbReference>
<proteinExistence type="predicted"/>
<feature type="non-terminal residue" evidence="1">
    <location>
        <position position="1"/>
    </location>
</feature>
<organism evidence="1 2">
    <name type="scientific">Metapseudomonas resinovorans</name>
    <name type="common">Pseudomonas resinovorans</name>
    <dbReference type="NCBI Taxonomy" id="53412"/>
    <lineage>
        <taxon>Bacteria</taxon>
        <taxon>Pseudomonadati</taxon>
        <taxon>Pseudomonadota</taxon>
        <taxon>Gammaproteobacteria</taxon>
        <taxon>Pseudomonadales</taxon>
        <taxon>Pseudomonadaceae</taxon>
        <taxon>Metapseudomonas</taxon>
    </lineage>
</organism>
<name>A0ABT4YE46_METRE</name>
<comment type="caution">
    <text evidence="1">The sequence shown here is derived from an EMBL/GenBank/DDBJ whole genome shotgun (WGS) entry which is preliminary data.</text>
</comment>
<accession>A0ABT4YE46</accession>
<evidence type="ECO:0000313" key="2">
    <source>
        <dbReference type="Proteomes" id="UP001211689"/>
    </source>
</evidence>
<evidence type="ECO:0000313" key="1">
    <source>
        <dbReference type="EMBL" id="MDA8486917.1"/>
    </source>
</evidence>
<reference evidence="1 2" key="1">
    <citation type="submission" date="2022-07" db="EMBL/GenBank/DDBJ databases">
        <title>Genome Analysis of Selected Gammaproteobacteria from Nigerian Food snails.</title>
        <authorList>
            <person name="Okafor A.C."/>
        </authorList>
    </citation>
    <scope>NUCLEOTIDE SEQUENCE [LARGE SCALE GENOMIC DNA]</scope>
    <source>
        <strain evidence="1 2">Awg 2</strain>
    </source>
</reference>
<sequence length="158" mass="17983">INESGEELASQLNYRFRDSSITPAQGDELLKARAELDELIKEETEVNAQRHKIGHAAADARIADIAKRRDEVLEPLRQFIPAELQNEIQEVVREYRRDKADQLDGGHASARVAEYIDLDSMNNWLDQVAPAHFKAVEARHALLFTDRETFLPRHAQGT</sequence>
<gene>
    <name evidence="1" type="ORF">NNO07_28045</name>
</gene>